<evidence type="ECO:0000256" key="2">
    <source>
        <dbReference type="ARBA" id="ARBA00022737"/>
    </source>
</evidence>
<feature type="domain" description="C2H2-type" evidence="8">
    <location>
        <begin position="355"/>
        <end position="383"/>
    </location>
</feature>
<evidence type="ECO:0000256" key="7">
    <source>
        <dbReference type="SAM" id="MobiDB-lite"/>
    </source>
</evidence>
<accession>A0A6P5AR88</accession>
<dbReference type="OrthoDB" id="40579at2759"/>
<feature type="compositionally biased region" description="Basic residues" evidence="7">
    <location>
        <begin position="10"/>
        <end position="26"/>
    </location>
</feature>
<dbReference type="Pfam" id="PF00096">
    <property type="entry name" value="zf-C2H2"/>
    <property type="match status" value="2"/>
</dbReference>
<keyword evidence="4" id="KW-0862">Zinc</keyword>
<evidence type="ECO:0000256" key="3">
    <source>
        <dbReference type="ARBA" id="ARBA00022771"/>
    </source>
</evidence>
<dbReference type="InterPro" id="IPR050826">
    <property type="entry name" value="Krueppel_C2H2_ZnFinger"/>
</dbReference>
<dbReference type="PROSITE" id="PS50157">
    <property type="entry name" value="ZINC_FINGER_C2H2_2"/>
    <property type="match status" value="6"/>
</dbReference>
<keyword evidence="2" id="KW-0677">Repeat</keyword>
<dbReference type="RefSeq" id="XP_019645592.1">
    <property type="nucleotide sequence ID" value="XM_019790033.1"/>
</dbReference>
<proteinExistence type="predicted"/>
<dbReference type="InterPro" id="IPR013087">
    <property type="entry name" value="Znf_C2H2_type"/>
</dbReference>
<name>A0A6P5AR88_BRABE</name>
<dbReference type="Pfam" id="PF12874">
    <property type="entry name" value="zf-met"/>
    <property type="match status" value="2"/>
</dbReference>
<evidence type="ECO:0000259" key="8">
    <source>
        <dbReference type="PROSITE" id="PS50157"/>
    </source>
</evidence>
<gene>
    <name evidence="10" type="primary">LOC109486267</name>
</gene>
<dbReference type="PROSITE" id="PS00028">
    <property type="entry name" value="ZINC_FINGER_C2H2_1"/>
    <property type="match status" value="12"/>
</dbReference>
<feature type="domain" description="C2H2-type" evidence="8">
    <location>
        <begin position="525"/>
        <end position="548"/>
    </location>
</feature>
<evidence type="ECO:0000256" key="1">
    <source>
        <dbReference type="ARBA" id="ARBA00022723"/>
    </source>
</evidence>
<keyword evidence="3 6" id="KW-0863">Zinc-finger</keyword>
<feature type="domain" description="C2H2-type" evidence="8">
    <location>
        <begin position="462"/>
        <end position="490"/>
    </location>
</feature>
<feature type="domain" description="C2H2-type" evidence="8">
    <location>
        <begin position="320"/>
        <end position="348"/>
    </location>
</feature>
<dbReference type="GO" id="GO:0008270">
    <property type="term" value="F:zinc ion binding"/>
    <property type="evidence" value="ECO:0007669"/>
    <property type="project" value="UniProtKB-KW"/>
</dbReference>
<dbReference type="GeneID" id="109486267"/>
<evidence type="ECO:0000313" key="10">
    <source>
        <dbReference type="RefSeq" id="XP_019645592.1"/>
    </source>
</evidence>
<dbReference type="Pfam" id="PF13894">
    <property type="entry name" value="zf-C2H2_4"/>
    <property type="match status" value="1"/>
</dbReference>
<feature type="domain" description="C2H2-type" evidence="8">
    <location>
        <begin position="489"/>
        <end position="517"/>
    </location>
</feature>
<feature type="domain" description="C2H2-type" evidence="8">
    <location>
        <begin position="294"/>
        <end position="322"/>
    </location>
</feature>
<keyword evidence="5" id="KW-0539">Nucleus</keyword>
<organism evidence="9 10">
    <name type="scientific">Branchiostoma belcheri</name>
    <name type="common">Amphioxus</name>
    <dbReference type="NCBI Taxonomy" id="7741"/>
    <lineage>
        <taxon>Eukaryota</taxon>
        <taxon>Metazoa</taxon>
        <taxon>Chordata</taxon>
        <taxon>Cephalochordata</taxon>
        <taxon>Leptocardii</taxon>
        <taxon>Amphioxiformes</taxon>
        <taxon>Branchiostomatidae</taxon>
        <taxon>Branchiostoma</taxon>
    </lineage>
</organism>
<reference evidence="10" key="1">
    <citation type="submission" date="2025-08" db="UniProtKB">
        <authorList>
            <consortium name="RefSeq"/>
        </authorList>
    </citation>
    <scope>IDENTIFICATION</scope>
    <source>
        <tissue evidence="10">Gonad</tissue>
    </source>
</reference>
<keyword evidence="9" id="KW-1185">Reference proteome</keyword>
<sequence>MSDEEPAVATKRRKQNGGAKKRKKRAKKDIEYNLEHAEQMWCVYCDATFSSPCNGKQHSRVAHGLMSGVERKFKAKDTSACQHCSAPFCSPIKLKAHILSLHGPNKKPYKCDTCQTEFSLVRNLQDHLKQAGSTCKLHCQDCDETFTNLATARVHEQLLHPPTSQQTVNSPNGKKAPRQEDLDAALRWCKYCDLAYQSSVALKAHMTKYHGAYSLDSEAFTGVLEHCRLCNAPFTFRRTLRSHLQEVHKVFPDFALQKSSTISPVHECERCCQKFPGPAQLQLHLEERMGECTVSCQQCGKSFCSLPSLRLHEAHKHSMVKCNLCRKSFVNVQSLGRHIKKVHQNGQETKSDSPEWCQYCDISFAEKKSFNRHMKVYHGAGHPNRINAGNDLKLCSQCDAPFTSTKSMLKHVQDIHGVYTDTGTSIPPNASKTHKCPTCSKVLPGPQQLQAHLTERNGQCKMTCEVCGQTFDSLSMFRSHENNMHHSVKKCKLCEATFKNTSGLGRHMRNTHSSESNAMMTSSQRWCPYCDQTFVYSNNFSTHMREFHYPSGYSLSSNEPAGVTDDLPHCEVCDAPFSTRRLLKRHVLKAHELPAFTKGQTQATHQCETCCQTFRGPQHLDNHLRSGQGKCRATCPWCHEAFYRLASVRVHEVRCSKRIQEEPEGQQSSASHKDTPAFKDTESIVLATLEQQWCSHCDLILSAESALSKHMTEFHGEGSAPEAGLVYCKTCNSPFTDEAKLLSHSQKLHNVSPYVHIHC</sequence>
<dbReference type="SMART" id="SM00355">
    <property type="entry name" value="ZnF_C2H2"/>
    <property type="match status" value="20"/>
</dbReference>
<keyword evidence="1" id="KW-0479">Metal-binding</keyword>
<protein>
    <submittedName>
        <fullName evidence="10">PR domain zinc finger protein 5-like</fullName>
    </submittedName>
</protein>
<dbReference type="PANTHER" id="PTHR24377">
    <property type="entry name" value="IP01015P-RELATED"/>
    <property type="match status" value="1"/>
</dbReference>
<feature type="region of interest" description="Disordered" evidence="7">
    <location>
        <begin position="1"/>
        <end position="26"/>
    </location>
</feature>
<dbReference type="KEGG" id="bbel:109486267"/>
<dbReference type="AlphaFoldDB" id="A0A6P5AR88"/>
<evidence type="ECO:0000256" key="5">
    <source>
        <dbReference type="ARBA" id="ARBA00023242"/>
    </source>
</evidence>
<dbReference type="InterPro" id="IPR036236">
    <property type="entry name" value="Znf_C2H2_sf"/>
</dbReference>
<evidence type="ECO:0000256" key="6">
    <source>
        <dbReference type="PROSITE-ProRule" id="PRU00042"/>
    </source>
</evidence>
<dbReference type="Proteomes" id="UP000515135">
    <property type="component" value="Unplaced"/>
</dbReference>
<dbReference type="Gene3D" id="3.30.160.60">
    <property type="entry name" value="Classic Zinc Finger"/>
    <property type="match status" value="10"/>
</dbReference>
<evidence type="ECO:0000256" key="4">
    <source>
        <dbReference type="ARBA" id="ARBA00022833"/>
    </source>
</evidence>
<dbReference type="SUPFAM" id="SSF57667">
    <property type="entry name" value="beta-beta-alpha zinc fingers"/>
    <property type="match status" value="6"/>
</dbReference>
<evidence type="ECO:0000313" key="9">
    <source>
        <dbReference type="Proteomes" id="UP000515135"/>
    </source>
</evidence>